<sequence>MVAATPTPPGGSLGSCFPRSALVPRAGGDARRYQPFPAASAIPLPSLAVVGCLPKPTAAAAAAAATVTPSKQCCISPPPPSRTNLS</sequence>
<proteinExistence type="predicted"/>
<comment type="caution">
    <text evidence="1">The sequence shown here is derived from an EMBL/GenBank/DDBJ whole genome shotgun (WGS) entry which is preliminary data.</text>
</comment>
<evidence type="ECO:0000313" key="2">
    <source>
        <dbReference type="Proteomes" id="UP000324222"/>
    </source>
</evidence>
<accession>A0A5B7IZX5</accession>
<dbReference type="Proteomes" id="UP000324222">
    <property type="component" value="Unassembled WGS sequence"/>
</dbReference>
<dbReference type="AlphaFoldDB" id="A0A5B7IZX5"/>
<protein>
    <submittedName>
        <fullName evidence="1">Uncharacterized protein</fullName>
    </submittedName>
</protein>
<keyword evidence="2" id="KW-1185">Reference proteome</keyword>
<dbReference type="EMBL" id="VSRR010070767">
    <property type="protein sequence ID" value="MPC86198.1"/>
    <property type="molecule type" value="Genomic_DNA"/>
</dbReference>
<name>A0A5B7IZX5_PORTR</name>
<reference evidence="1 2" key="1">
    <citation type="submission" date="2019-05" db="EMBL/GenBank/DDBJ databases">
        <title>Another draft genome of Portunus trituberculatus and its Hox gene families provides insights of decapod evolution.</title>
        <authorList>
            <person name="Jeong J.-H."/>
            <person name="Song I."/>
            <person name="Kim S."/>
            <person name="Choi T."/>
            <person name="Kim D."/>
            <person name="Ryu S."/>
            <person name="Kim W."/>
        </authorList>
    </citation>
    <scope>NUCLEOTIDE SEQUENCE [LARGE SCALE GENOMIC DNA]</scope>
    <source>
        <tissue evidence="1">Muscle</tissue>
    </source>
</reference>
<evidence type="ECO:0000313" key="1">
    <source>
        <dbReference type="EMBL" id="MPC86198.1"/>
    </source>
</evidence>
<organism evidence="1 2">
    <name type="scientific">Portunus trituberculatus</name>
    <name type="common">Swimming crab</name>
    <name type="synonym">Neptunus trituberculatus</name>
    <dbReference type="NCBI Taxonomy" id="210409"/>
    <lineage>
        <taxon>Eukaryota</taxon>
        <taxon>Metazoa</taxon>
        <taxon>Ecdysozoa</taxon>
        <taxon>Arthropoda</taxon>
        <taxon>Crustacea</taxon>
        <taxon>Multicrustacea</taxon>
        <taxon>Malacostraca</taxon>
        <taxon>Eumalacostraca</taxon>
        <taxon>Eucarida</taxon>
        <taxon>Decapoda</taxon>
        <taxon>Pleocyemata</taxon>
        <taxon>Brachyura</taxon>
        <taxon>Eubrachyura</taxon>
        <taxon>Portunoidea</taxon>
        <taxon>Portunidae</taxon>
        <taxon>Portuninae</taxon>
        <taxon>Portunus</taxon>
    </lineage>
</organism>
<gene>
    <name evidence="1" type="ORF">E2C01_081017</name>
</gene>